<name>H2YHS9_CIOSA</name>
<dbReference type="PANTHER" id="PTHR13105">
    <property type="entry name" value="MYELOID LEUKEMIA FACTOR"/>
    <property type="match status" value="1"/>
</dbReference>
<reference evidence="6" key="2">
    <citation type="submission" date="2025-08" db="UniProtKB">
        <authorList>
            <consortium name="Ensembl"/>
        </authorList>
    </citation>
    <scope>IDENTIFICATION</scope>
</reference>
<proteinExistence type="inferred from homology"/>
<dbReference type="GO" id="GO:0005737">
    <property type="term" value="C:cytoplasm"/>
    <property type="evidence" value="ECO:0007669"/>
    <property type="project" value="UniProtKB-SubCell"/>
</dbReference>
<dbReference type="Ensembl" id="ENSCSAVT00000004946.1">
    <property type="protein sequence ID" value="ENSCSAVP00000004878.1"/>
    <property type="gene ID" value="ENSCSAVG00000002902.1"/>
</dbReference>
<dbReference type="GeneTree" id="ENSGT00390000005023"/>
<evidence type="ECO:0008006" key="8">
    <source>
        <dbReference type="Google" id="ProtNLM"/>
    </source>
</evidence>
<dbReference type="eggNOG" id="KOG4049">
    <property type="taxonomic scope" value="Eukaryota"/>
</dbReference>
<evidence type="ECO:0000256" key="3">
    <source>
        <dbReference type="ARBA" id="ARBA00022490"/>
    </source>
</evidence>
<organism evidence="6 7">
    <name type="scientific">Ciona savignyi</name>
    <name type="common">Pacific transparent sea squirt</name>
    <dbReference type="NCBI Taxonomy" id="51511"/>
    <lineage>
        <taxon>Eukaryota</taxon>
        <taxon>Metazoa</taxon>
        <taxon>Chordata</taxon>
        <taxon>Tunicata</taxon>
        <taxon>Ascidiacea</taxon>
        <taxon>Phlebobranchia</taxon>
        <taxon>Cionidae</taxon>
        <taxon>Ciona</taxon>
    </lineage>
</organism>
<protein>
    <recommendedName>
        <fullName evidence="8">Myeloid leukemia factor 2</fullName>
    </recommendedName>
</protein>
<reference evidence="6" key="3">
    <citation type="submission" date="2025-09" db="UniProtKB">
        <authorList>
            <consortium name="Ensembl"/>
        </authorList>
    </citation>
    <scope>IDENTIFICATION</scope>
</reference>
<dbReference type="Pfam" id="PF10248">
    <property type="entry name" value="Mlf1IP"/>
    <property type="match status" value="1"/>
</dbReference>
<dbReference type="STRING" id="51511.ENSCSAVP00000004878"/>
<dbReference type="InParanoid" id="H2YHS9"/>
<keyword evidence="3" id="KW-0963">Cytoplasm</keyword>
<feature type="region of interest" description="Disordered" evidence="5">
    <location>
        <begin position="92"/>
        <end position="118"/>
    </location>
</feature>
<comment type="subcellular location">
    <subcellularLocation>
        <location evidence="1">Cytoplasm</location>
    </subcellularLocation>
</comment>
<accession>H2YHS9</accession>
<keyword evidence="4" id="KW-0597">Phosphoprotein</keyword>
<comment type="similarity">
    <text evidence="2">Belongs to the MLF family.</text>
</comment>
<evidence type="ECO:0000256" key="1">
    <source>
        <dbReference type="ARBA" id="ARBA00004496"/>
    </source>
</evidence>
<dbReference type="OMA" id="EFRTFIS"/>
<dbReference type="Proteomes" id="UP000007875">
    <property type="component" value="Unassembled WGS sequence"/>
</dbReference>
<evidence type="ECO:0000313" key="6">
    <source>
        <dbReference type="Ensembl" id="ENSCSAVP00000004878.1"/>
    </source>
</evidence>
<keyword evidence="7" id="KW-1185">Reference proteome</keyword>
<reference evidence="7" key="1">
    <citation type="submission" date="2003-08" db="EMBL/GenBank/DDBJ databases">
        <authorList>
            <person name="Birren B."/>
            <person name="Nusbaum C."/>
            <person name="Abebe A."/>
            <person name="Abouelleil A."/>
            <person name="Adekoya E."/>
            <person name="Ait-zahra M."/>
            <person name="Allen N."/>
            <person name="Allen T."/>
            <person name="An P."/>
            <person name="Anderson M."/>
            <person name="Anderson S."/>
            <person name="Arachchi H."/>
            <person name="Armbruster J."/>
            <person name="Bachantsang P."/>
            <person name="Baldwin J."/>
            <person name="Barry A."/>
            <person name="Bayul T."/>
            <person name="Blitshsteyn B."/>
            <person name="Bloom T."/>
            <person name="Blye J."/>
            <person name="Boguslavskiy L."/>
            <person name="Borowsky M."/>
            <person name="Boukhgalter B."/>
            <person name="Brunache A."/>
            <person name="Butler J."/>
            <person name="Calixte N."/>
            <person name="Calvo S."/>
            <person name="Camarata J."/>
            <person name="Campo K."/>
            <person name="Chang J."/>
            <person name="Cheshatsang Y."/>
            <person name="Citroen M."/>
            <person name="Collymore A."/>
            <person name="Considine T."/>
            <person name="Cook A."/>
            <person name="Cooke P."/>
            <person name="Corum B."/>
            <person name="Cuomo C."/>
            <person name="David R."/>
            <person name="Dawoe T."/>
            <person name="Degray S."/>
            <person name="Dodge S."/>
            <person name="Dooley K."/>
            <person name="Dorje P."/>
            <person name="Dorjee K."/>
            <person name="Dorris L."/>
            <person name="Duffey N."/>
            <person name="Dupes A."/>
            <person name="Elkins T."/>
            <person name="Engels R."/>
            <person name="Erickson J."/>
            <person name="Farina A."/>
            <person name="Faro S."/>
            <person name="Ferreira P."/>
            <person name="Fischer H."/>
            <person name="Fitzgerald M."/>
            <person name="Foley K."/>
            <person name="Gage D."/>
            <person name="Galagan J."/>
            <person name="Gearin G."/>
            <person name="Gnerre S."/>
            <person name="Gnirke A."/>
            <person name="Goyette A."/>
            <person name="Graham J."/>
            <person name="Grandbois E."/>
            <person name="Gyaltsen K."/>
            <person name="Hafez N."/>
            <person name="Hagopian D."/>
            <person name="Hagos B."/>
            <person name="Hall J."/>
            <person name="Hatcher B."/>
            <person name="Heller A."/>
            <person name="Higgins H."/>
            <person name="Honan T."/>
            <person name="Horn A."/>
            <person name="Houde N."/>
            <person name="Hughes L."/>
            <person name="Hulme W."/>
            <person name="Husby E."/>
            <person name="Iliev I."/>
            <person name="Jaffe D."/>
            <person name="Jones C."/>
            <person name="Kamal M."/>
            <person name="Kamat A."/>
            <person name="Kamvysselis M."/>
            <person name="Karlsson E."/>
            <person name="Kells C."/>
            <person name="Kieu A."/>
            <person name="Kisner P."/>
            <person name="Kodira C."/>
            <person name="Kulbokas E."/>
            <person name="Labutti K."/>
            <person name="Lama D."/>
            <person name="Landers T."/>
            <person name="Leger J."/>
            <person name="Levine S."/>
            <person name="Lewis D."/>
            <person name="Lewis T."/>
            <person name="Lindblad-toh K."/>
            <person name="Liu X."/>
            <person name="Lokyitsang T."/>
            <person name="Lokyitsang Y."/>
            <person name="Lucien O."/>
            <person name="Lui A."/>
            <person name="Ma L.J."/>
            <person name="Mabbitt R."/>
            <person name="Macdonald J."/>
            <person name="Maclean C."/>
            <person name="Major J."/>
            <person name="Manning J."/>
            <person name="Marabella R."/>
            <person name="Maru K."/>
            <person name="Matthews C."/>
            <person name="Mauceli E."/>
            <person name="Mccarthy M."/>
            <person name="Mcdonough S."/>
            <person name="Mcghee T."/>
            <person name="Meldrim J."/>
            <person name="Meneus L."/>
            <person name="Mesirov J."/>
            <person name="Mihalev A."/>
            <person name="Mihova T."/>
            <person name="Mikkelsen T."/>
            <person name="Mlenga V."/>
            <person name="Moru K."/>
            <person name="Mozes J."/>
            <person name="Mulrain L."/>
            <person name="Munson G."/>
            <person name="Naylor J."/>
            <person name="Newes C."/>
            <person name="Nguyen C."/>
            <person name="Nguyen N."/>
            <person name="Nguyen T."/>
            <person name="Nicol R."/>
            <person name="Nielsen C."/>
            <person name="Nizzari M."/>
            <person name="Norbu C."/>
            <person name="Norbu N."/>
            <person name="O'donnell P."/>
            <person name="Okoawo O."/>
            <person name="O'leary S."/>
            <person name="Omotosho B."/>
            <person name="O'neill K."/>
            <person name="Osman S."/>
            <person name="Parker S."/>
            <person name="Perrin D."/>
            <person name="Phunkhang P."/>
            <person name="Piqani B."/>
            <person name="Purcell S."/>
            <person name="Rachupka T."/>
            <person name="Ramasamy U."/>
            <person name="Rameau R."/>
            <person name="Ray V."/>
            <person name="Raymond C."/>
            <person name="Retta R."/>
            <person name="Richardson S."/>
            <person name="Rise C."/>
            <person name="Rodriguez J."/>
            <person name="Rogers J."/>
            <person name="Rogov P."/>
            <person name="Rutman M."/>
            <person name="Schupbach R."/>
            <person name="Seaman C."/>
            <person name="Settipalli S."/>
            <person name="Sharpe T."/>
            <person name="Sheridan J."/>
            <person name="Sherpa N."/>
            <person name="Shi J."/>
            <person name="Smirnov S."/>
            <person name="Smith C."/>
            <person name="Sougnez C."/>
            <person name="Spencer B."/>
            <person name="Stalker J."/>
            <person name="Stange-thomann N."/>
            <person name="Stavropoulos S."/>
            <person name="Stetson K."/>
            <person name="Stone C."/>
            <person name="Stone S."/>
            <person name="Stubbs M."/>
            <person name="Talamas J."/>
            <person name="Tchuinga P."/>
            <person name="Tenzing P."/>
            <person name="Tesfaye S."/>
            <person name="Theodore J."/>
            <person name="Thoulutsang Y."/>
            <person name="Topham K."/>
            <person name="Towey S."/>
            <person name="Tsamla T."/>
            <person name="Tsomo N."/>
            <person name="Vallee D."/>
            <person name="Vassiliev H."/>
            <person name="Venkataraman V."/>
            <person name="Vinson J."/>
            <person name="Vo A."/>
            <person name="Wade C."/>
            <person name="Wang S."/>
            <person name="Wangchuk T."/>
            <person name="Wangdi T."/>
            <person name="Whittaker C."/>
            <person name="Wilkinson J."/>
            <person name="Wu Y."/>
            <person name="Wyman D."/>
            <person name="Yadav S."/>
            <person name="Yang S."/>
            <person name="Yang X."/>
            <person name="Yeager S."/>
            <person name="Yee E."/>
            <person name="Young G."/>
            <person name="Zainoun J."/>
            <person name="Zembeck L."/>
            <person name="Zimmer A."/>
            <person name="Zody M."/>
            <person name="Lander E."/>
        </authorList>
    </citation>
    <scope>NUCLEOTIDE SEQUENCE [LARGE SCALE GENOMIC DNA]</scope>
</reference>
<sequence length="221" mass="25039">MHRMMNAAMMGNQMQPRYVATGRRHTEPTMSLMSPFGGGMFGMGSLFPSMGMHPMMGGDMQLQSANHELPGSSYQSSFTSISYGGGAPKVYQTSSSTRIGPNGVKETQKSERNSETGQQKIAIGHHIGERAHIIEKTHNSKTGEKEDCQEFINLEEEEAEEFDQDFQQRVRSGASHYGRNQLSHGRHQPYRHSRPAAIEYHQEHSRPRTHHRSQPRHRDDY</sequence>
<dbReference type="InterPro" id="IPR019376">
    <property type="entry name" value="Myeloid_leukemia_factor"/>
</dbReference>
<feature type="compositionally biased region" description="Basic residues" evidence="5">
    <location>
        <begin position="184"/>
        <end position="194"/>
    </location>
</feature>
<dbReference type="HOGENOM" id="CLU_1250284_0_0_1"/>
<evidence type="ECO:0000313" key="7">
    <source>
        <dbReference type="Proteomes" id="UP000007875"/>
    </source>
</evidence>
<dbReference type="AlphaFoldDB" id="H2YHS9"/>
<feature type="region of interest" description="Disordered" evidence="5">
    <location>
        <begin position="169"/>
        <end position="221"/>
    </location>
</feature>
<evidence type="ECO:0000256" key="5">
    <source>
        <dbReference type="SAM" id="MobiDB-lite"/>
    </source>
</evidence>
<evidence type="ECO:0000256" key="2">
    <source>
        <dbReference type="ARBA" id="ARBA00008332"/>
    </source>
</evidence>
<evidence type="ECO:0000256" key="4">
    <source>
        <dbReference type="ARBA" id="ARBA00022553"/>
    </source>
</evidence>